<organism evidence="2 3">
    <name type="scientific">Rhizopus microsporus</name>
    <dbReference type="NCBI Taxonomy" id="58291"/>
    <lineage>
        <taxon>Eukaryota</taxon>
        <taxon>Fungi</taxon>
        <taxon>Fungi incertae sedis</taxon>
        <taxon>Mucoromycota</taxon>
        <taxon>Mucoromycotina</taxon>
        <taxon>Mucoromycetes</taxon>
        <taxon>Mucorales</taxon>
        <taxon>Mucorineae</taxon>
        <taxon>Rhizopodaceae</taxon>
        <taxon>Rhizopus</taxon>
    </lineage>
</organism>
<feature type="transmembrane region" description="Helical" evidence="1">
    <location>
        <begin position="56"/>
        <end position="75"/>
    </location>
</feature>
<reference evidence="2 3" key="1">
    <citation type="journal article" date="2016" name="Proc. Natl. Acad. Sci. U.S.A.">
        <title>Lipid metabolic changes in an early divergent fungus govern the establishment of a mutualistic symbiosis with endobacteria.</title>
        <authorList>
            <person name="Lastovetsky O.A."/>
            <person name="Gaspar M.L."/>
            <person name="Mondo S.J."/>
            <person name="LaButti K.M."/>
            <person name="Sandor L."/>
            <person name="Grigoriev I.V."/>
            <person name="Henry S.A."/>
            <person name="Pawlowska T.E."/>
        </authorList>
    </citation>
    <scope>NUCLEOTIDE SEQUENCE [LARGE SCALE GENOMIC DNA]</scope>
    <source>
        <strain evidence="2 3">ATCC 11559</strain>
    </source>
</reference>
<keyword evidence="1" id="KW-1133">Transmembrane helix</keyword>
<name>A0A1X0SFV4_RHIZD</name>
<keyword evidence="1" id="KW-0472">Membrane</keyword>
<protein>
    <submittedName>
        <fullName evidence="2">Uncharacterized protein</fullName>
    </submittedName>
</protein>
<evidence type="ECO:0000313" key="3">
    <source>
        <dbReference type="Proteomes" id="UP000242381"/>
    </source>
</evidence>
<gene>
    <name evidence="2" type="ORF">BCV71DRAFT_230820</name>
</gene>
<evidence type="ECO:0000256" key="1">
    <source>
        <dbReference type="SAM" id="Phobius"/>
    </source>
</evidence>
<dbReference type="EMBL" id="KV921260">
    <property type="protein sequence ID" value="ORE23176.1"/>
    <property type="molecule type" value="Genomic_DNA"/>
</dbReference>
<keyword evidence="1" id="KW-0812">Transmembrane</keyword>
<dbReference type="Proteomes" id="UP000242381">
    <property type="component" value="Unassembled WGS sequence"/>
</dbReference>
<evidence type="ECO:0000313" key="2">
    <source>
        <dbReference type="EMBL" id="ORE23176.1"/>
    </source>
</evidence>
<dbReference type="AlphaFoldDB" id="A0A1X0SFV4"/>
<sequence>MKGDTSLKNNPSYGIKISLKEHFFCLCLVSLNHYITTITVAERIRLYLNLTHIKKIYTVLTVLLSFSYSTLRIFIIPNTARSTFFKQSSLLISKSAIDLARRFNEMFVFYATYKTNRHKLPFMNIVSIKNTGYPSVFSFCVADGWITIETSENFTCDVGLTGSCEEVFPEAKKLLCQVRLRRSIRTKPLTYFGMKNKLLVSKKLSPVTDYSRLLKTCTAKLPWRQVTLKKSWNTWACRSCIEFRYQFVLSACILEVGVQGEVGWRLYWRNLALWSYQPIFFRNIFYNFSVFRFIEKLQNMHAYLYIVLQVHYKSYYGVAK</sequence>
<accession>A0A1X0SFV4</accession>
<proteinExistence type="predicted"/>